<feature type="region of interest" description="Disordered" evidence="1">
    <location>
        <begin position="171"/>
        <end position="192"/>
    </location>
</feature>
<proteinExistence type="predicted"/>
<dbReference type="AlphaFoldDB" id="A0A9N9BXM4"/>
<comment type="caution">
    <text evidence="2">The sequence shown here is derived from an EMBL/GenBank/DDBJ whole genome shotgun (WGS) entry which is preliminary data.</text>
</comment>
<accession>A0A9N9BXM4</accession>
<dbReference type="Proteomes" id="UP000789396">
    <property type="component" value="Unassembled WGS sequence"/>
</dbReference>
<organism evidence="2 3">
    <name type="scientific">Racocetra fulgida</name>
    <dbReference type="NCBI Taxonomy" id="60492"/>
    <lineage>
        <taxon>Eukaryota</taxon>
        <taxon>Fungi</taxon>
        <taxon>Fungi incertae sedis</taxon>
        <taxon>Mucoromycota</taxon>
        <taxon>Glomeromycotina</taxon>
        <taxon>Glomeromycetes</taxon>
        <taxon>Diversisporales</taxon>
        <taxon>Gigasporaceae</taxon>
        <taxon>Racocetra</taxon>
    </lineage>
</organism>
<protein>
    <submittedName>
        <fullName evidence="2">12798_t:CDS:1</fullName>
    </submittedName>
</protein>
<name>A0A9N9BXM4_9GLOM</name>
<evidence type="ECO:0000256" key="1">
    <source>
        <dbReference type="SAM" id="MobiDB-lite"/>
    </source>
</evidence>
<keyword evidence="3" id="KW-1185">Reference proteome</keyword>
<sequence>KQQLKAARAKKCVKKSHVFYEQTDYENLVWSDQDIDERASNFFTVLLTANENKNIWKPSGRPSTYVGGSKRTQRCKKAELKKAAQDTRSITAYFAPTLMYVSVEKDIDERTKMMLAIEELDRMLKKDNNQMDKGPVLLEYDDEDLIKLVEKEIPPEEKRHCVITHDETTLSTNDDEKMGWGPKGKQKIRPKGQGRGIHVSEFLCEPLGRVHLTEEQHAAHPEIPKRYVMELLKIGVNYEGY</sequence>
<evidence type="ECO:0000313" key="3">
    <source>
        <dbReference type="Proteomes" id="UP000789396"/>
    </source>
</evidence>
<evidence type="ECO:0000313" key="2">
    <source>
        <dbReference type="EMBL" id="CAG8580316.1"/>
    </source>
</evidence>
<gene>
    <name evidence="2" type="ORF">RFULGI_LOCUS5821</name>
</gene>
<reference evidence="2" key="1">
    <citation type="submission" date="2021-06" db="EMBL/GenBank/DDBJ databases">
        <authorList>
            <person name="Kallberg Y."/>
            <person name="Tangrot J."/>
            <person name="Rosling A."/>
        </authorList>
    </citation>
    <scope>NUCLEOTIDE SEQUENCE</scope>
    <source>
        <strain evidence="2">IN212</strain>
    </source>
</reference>
<dbReference type="EMBL" id="CAJVPZ010006980">
    <property type="protein sequence ID" value="CAG8580316.1"/>
    <property type="molecule type" value="Genomic_DNA"/>
</dbReference>
<feature type="non-terminal residue" evidence="2">
    <location>
        <position position="241"/>
    </location>
</feature>
<dbReference type="OrthoDB" id="2418550at2759"/>